<evidence type="ECO:0000313" key="3">
    <source>
        <dbReference type="Proteomes" id="UP000548304"/>
    </source>
</evidence>
<organism evidence="2 3">
    <name type="scientific">Actinopolyspora biskrensis</name>
    <dbReference type="NCBI Taxonomy" id="1470178"/>
    <lineage>
        <taxon>Bacteria</taxon>
        <taxon>Bacillati</taxon>
        <taxon>Actinomycetota</taxon>
        <taxon>Actinomycetes</taxon>
        <taxon>Actinopolysporales</taxon>
        <taxon>Actinopolysporaceae</taxon>
        <taxon>Actinopolyspora</taxon>
    </lineage>
</organism>
<protein>
    <submittedName>
        <fullName evidence="2">Uncharacterized protein</fullName>
    </submittedName>
</protein>
<proteinExistence type="predicted"/>
<evidence type="ECO:0000256" key="1">
    <source>
        <dbReference type="SAM" id="MobiDB-lite"/>
    </source>
</evidence>
<dbReference type="AlphaFoldDB" id="A0A852Z2L9"/>
<sequence>MRFSGRACSVETDRFGCVQRGDGRNIHMVVHSAAEGTTERVTLGARGCREWEVNGFRASRLPCWGPIEWHRDFVRVRGHQLPPSGGSPRSSSTRVNRDDEAPRPGCFRGVGPGHRAPGCVSGGADKYPRKVPRRKAGVLLVRVGDTSSRHGAWFVRTGPYALSRVRSRRGWCSQPLPLPSAGTLDRATPAILCLVKAHGWPVVTGRADREQGQAHLPAEQP</sequence>
<accession>A0A852Z2L9</accession>
<feature type="region of interest" description="Disordered" evidence="1">
    <location>
        <begin position="79"/>
        <end position="112"/>
    </location>
</feature>
<keyword evidence="3" id="KW-1185">Reference proteome</keyword>
<dbReference type="EMBL" id="JACBYW010000009">
    <property type="protein sequence ID" value="NYH80788.1"/>
    <property type="molecule type" value="Genomic_DNA"/>
</dbReference>
<dbReference type="Proteomes" id="UP000548304">
    <property type="component" value="Unassembled WGS sequence"/>
</dbReference>
<evidence type="ECO:0000313" key="2">
    <source>
        <dbReference type="EMBL" id="NYH80788.1"/>
    </source>
</evidence>
<gene>
    <name evidence="2" type="ORF">FHR84_004156</name>
</gene>
<reference evidence="2 3" key="1">
    <citation type="submission" date="2020-07" db="EMBL/GenBank/DDBJ databases">
        <title>Genomic Encyclopedia of Type Strains, Phase III (KMG-III): the genomes of soil and plant-associated and newly described type strains.</title>
        <authorList>
            <person name="Whitman W."/>
        </authorList>
    </citation>
    <scope>NUCLEOTIDE SEQUENCE [LARGE SCALE GENOMIC DNA]</scope>
    <source>
        <strain evidence="2 3">CECT 8576</strain>
    </source>
</reference>
<name>A0A852Z2L9_9ACTN</name>
<feature type="compositionally biased region" description="Low complexity" evidence="1">
    <location>
        <begin position="82"/>
        <end position="92"/>
    </location>
</feature>
<comment type="caution">
    <text evidence="2">The sequence shown here is derived from an EMBL/GenBank/DDBJ whole genome shotgun (WGS) entry which is preliminary data.</text>
</comment>